<gene>
    <name evidence="3" type="ORF">RCL2_002862200</name>
    <name evidence="2" type="ORF">RclHR1_04980009</name>
</gene>
<dbReference type="Proteomes" id="UP000615446">
    <property type="component" value="Unassembled WGS sequence"/>
</dbReference>
<protein>
    <submittedName>
        <fullName evidence="2">Uncharacterized protein</fullName>
    </submittedName>
</protein>
<dbReference type="EMBL" id="BEXD01003868">
    <property type="protein sequence ID" value="GBC03064.1"/>
    <property type="molecule type" value="Genomic_DNA"/>
</dbReference>
<reference evidence="2 4" key="1">
    <citation type="submission" date="2017-11" db="EMBL/GenBank/DDBJ databases">
        <title>The genome of Rhizophagus clarus HR1 reveals common genetic basis of auxotrophy among arbuscular mycorrhizal fungi.</title>
        <authorList>
            <person name="Kobayashi Y."/>
        </authorList>
    </citation>
    <scope>NUCLEOTIDE SEQUENCE [LARGE SCALE GENOMIC DNA]</scope>
    <source>
        <strain evidence="2 4">HR1</strain>
    </source>
</reference>
<sequence>MNTAFFNNPPHASQVFSTSPQSPPSSGHVYTTEIYPPSFLPSSSDSSPMESPMLLPRRVSSLNNVNDHFTLDGSGNNNNLVQQQREIVFSVPVVNNNNQRAVKRKGSKASLRSNRNSIFLDPIVEETNDFSLMNMNTGNNIDKH</sequence>
<name>A0A2Z6RL51_9GLOM</name>
<dbReference type="AlphaFoldDB" id="A0A2Z6RL51"/>
<evidence type="ECO:0000313" key="4">
    <source>
        <dbReference type="Proteomes" id="UP000247702"/>
    </source>
</evidence>
<feature type="region of interest" description="Disordered" evidence="1">
    <location>
        <begin position="1"/>
        <end position="28"/>
    </location>
</feature>
<dbReference type="EMBL" id="BLAL01000306">
    <property type="protein sequence ID" value="GET02238.1"/>
    <property type="molecule type" value="Genomic_DNA"/>
</dbReference>
<keyword evidence="4" id="KW-1185">Reference proteome</keyword>
<evidence type="ECO:0000313" key="3">
    <source>
        <dbReference type="EMBL" id="GET02238.1"/>
    </source>
</evidence>
<accession>A0A2Z6RL51</accession>
<organism evidence="2 4">
    <name type="scientific">Rhizophagus clarus</name>
    <dbReference type="NCBI Taxonomy" id="94130"/>
    <lineage>
        <taxon>Eukaryota</taxon>
        <taxon>Fungi</taxon>
        <taxon>Fungi incertae sedis</taxon>
        <taxon>Mucoromycota</taxon>
        <taxon>Glomeromycotina</taxon>
        <taxon>Glomeromycetes</taxon>
        <taxon>Glomerales</taxon>
        <taxon>Glomeraceae</taxon>
        <taxon>Rhizophagus</taxon>
    </lineage>
</organism>
<reference evidence="3" key="2">
    <citation type="submission" date="2019-10" db="EMBL/GenBank/DDBJ databases">
        <title>Conservation and host-specific expression of non-tandemly repeated heterogenous ribosome RNA gene in arbuscular mycorrhizal fungi.</title>
        <authorList>
            <person name="Maeda T."/>
            <person name="Kobayashi Y."/>
            <person name="Nakagawa T."/>
            <person name="Ezawa T."/>
            <person name="Yamaguchi K."/>
            <person name="Bino T."/>
            <person name="Nishimoto Y."/>
            <person name="Shigenobu S."/>
            <person name="Kawaguchi M."/>
        </authorList>
    </citation>
    <scope>NUCLEOTIDE SEQUENCE</scope>
    <source>
        <strain evidence="3">HR1</strain>
    </source>
</reference>
<evidence type="ECO:0000313" key="2">
    <source>
        <dbReference type="EMBL" id="GBC03064.1"/>
    </source>
</evidence>
<dbReference type="OrthoDB" id="2376615at2759"/>
<proteinExistence type="predicted"/>
<evidence type="ECO:0000256" key="1">
    <source>
        <dbReference type="SAM" id="MobiDB-lite"/>
    </source>
</evidence>
<dbReference type="Proteomes" id="UP000247702">
    <property type="component" value="Unassembled WGS sequence"/>
</dbReference>
<comment type="caution">
    <text evidence="2">The sequence shown here is derived from an EMBL/GenBank/DDBJ whole genome shotgun (WGS) entry which is preliminary data.</text>
</comment>